<dbReference type="EC" id="2.1.1.181" evidence="6"/>
<dbReference type="Pfam" id="PF05971">
    <property type="entry name" value="Methyltransf_10"/>
    <property type="match status" value="1"/>
</dbReference>
<dbReference type="AlphaFoldDB" id="A0A075P1H3"/>
<organism evidence="7 8">
    <name type="scientific">Alteromonas australica</name>
    <dbReference type="NCBI Taxonomy" id="589873"/>
    <lineage>
        <taxon>Bacteria</taxon>
        <taxon>Pseudomonadati</taxon>
        <taxon>Pseudomonadota</taxon>
        <taxon>Gammaproteobacteria</taxon>
        <taxon>Alteromonadales</taxon>
        <taxon>Alteromonadaceae</taxon>
        <taxon>Alteromonas/Salinimonas group</taxon>
        <taxon>Alteromonas</taxon>
    </lineage>
</organism>
<evidence type="ECO:0000256" key="4">
    <source>
        <dbReference type="ARBA" id="ARBA00022679"/>
    </source>
</evidence>
<evidence type="ECO:0000256" key="3">
    <source>
        <dbReference type="ARBA" id="ARBA00022603"/>
    </source>
</evidence>
<evidence type="ECO:0000313" key="8">
    <source>
        <dbReference type="Proteomes" id="UP000056090"/>
    </source>
</evidence>
<dbReference type="PIRSF" id="PIRSF029038">
    <property type="entry name" value="Mtase_YbiN_prd"/>
    <property type="match status" value="1"/>
</dbReference>
<dbReference type="RefSeq" id="WP_044057692.1">
    <property type="nucleotide sequence ID" value="NZ_CAXGHX010000010.1"/>
</dbReference>
<dbReference type="Gene3D" id="3.40.50.150">
    <property type="entry name" value="Vaccinia Virus protein VP39"/>
    <property type="match status" value="1"/>
</dbReference>
<comment type="similarity">
    <text evidence="6">Belongs to the methyltransferase superfamily. METTL16/RlmF family.</text>
</comment>
<evidence type="ECO:0000256" key="6">
    <source>
        <dbReference type="HAMAP-Rule" id="MF_01848"/>
    </source>
</evidence>
<dbReference type="GO" id="GO:0005737">
    <property type="term" value="C:cytoplasm"/>
    <property type="evidence" value="ECO:0007669"/>
    <property type="project" value="UniProtKB-SubCell"/>
</dbReference>
<dbReference type="GO" id="GO:0052907">
    <property type="term" value="F:23S rRNA (adenine(1618)-N(6))-methyltransferase activity"/>
    <property type="evidence" value="ECO:0007669"/>
    <property type="project" value="UniProtKB-EC"/>
</dbReference>
<sequence>MHPNNAHKNGYPMDKLCKRHPALKAFITPAKSGQPSIDFANPTAVKALNTALLAYYYNMTYWDIPAGYLCPPVPGRADYLHGIADLLQADAANKAPRASGSEVKGLDIGVGANAIYPILGSQLFGWQFVGSDIDKKSIENCQTIIQRNPPLSSLFSVRHQPNKACIFSGIIHEDDYFSFTMCNPPFHKSASDANKGSVKKVANLSRHKNKRANNKGRLRLSSKPPLNFEGQSNELWCDGGELAFIQTMIKESVVVKSQVGWFTCLVSKSAHLKAINTSLNYYNAAEIKTLNMGQGQKQSRFVAWRF</sequence>
<dbReference type="PANTHER" id="PTHR13393:SF0">
    <property type="entry name" value="RNA N6-ADENOSINE-METHYLTRANSFERASE METTL16"/>
    <property type="match status" value="1"/>
</dbReference>
<dbReference type="NCBIfam" id="NF008725">
    <property type="entry name" value="PRK11727.1"/>
    <property type="match status" value="1"/>
</dbReference>
<accession>A0A075P1H3</accession>
<dbReference type="PANTHER" id="PTHR13393">
    <property type="entry name" value="SAM-DEPENDENT METHYLTRANSFERASE"/>
    <property type="match status" value="1"/>
</dbReference>
<evidence type="ECO:0000256" key="5">
    <source>
        <dbReference type="ARBA" id="ARBA00022691"/>
    </source>
</evidence>
<dbReference type="InterPro" id="IPR029063">
    <property type="entry name" value="SAM-dependent_MTases_sf"/>
</dbReference>
<gene>
    <name evidence="6" type="primary">rlmF</name>
    <name evidence="7" type="ORF">EP13_13490</name>
</gene>
<keyword evidence="1 6" id="KW-0963">Cytoplasm</keyword>
<dbReference type="KEGG" id="aal:EP13_13490"/>
<keyword evidence="4 6" id="KW-0808">Transferase</keyword>
<dbReference type="GeneID" id="78255915"/>
<name>A0A075P1H3_9ALTE</name>
<evidence type="ECO:0000256" key="2">
    <source>
        <dbReference type="ARBA" id="ARBA00022552"/>
    </source>
</evidence>
<protein>
    <recommendedName>
        <fullName evidence="6">Ribosomal RNA large subunit methyltransferase F</fullName>
        <ecNumber evidence="6">2.1.1.181</ecNumber>
    </recommendedName>
    <alternativeName>
        <fullName evidence="6">23S rRNA mA1618 methyltransferase</fullName>
    </alternativeName>
    <alternativeName>
        <fullName evidence="6">rRNA adenine N-6-methyltransferase</fullName>
    </alternativeName>
</protein>
<reference evidence="7 8" key="1">
    <citation type="submission" date="2014-06" db="EMBL/GenBank/DDBJ databases">
        <title>Genomes of Alteromonas australica, a world apart.</title>
        <authorList>
            <person name="Gonzaga A."/>
            <person name="Lopez-Perez M."/>
            <person name="Rodriguez-Valera F."/>
        </authorList>
    </citation>
    <scope>NUCLEOTIDE SEQUENCE [LARGE SCALE GENOMIC DNA]</scope>
    <source>
        <strain evidence="7 8">H 17</strain>
    </source>
</reference>
<keyword evidence="8" id="KW-1185">Reference proteome</keyword>
<dbReference type="InterPro" id="IPR010286">
    <property type="entry name" value="METTL16/RlmF"/>
</dbReference>
<dbReference type="HAMAP" id="MF_01848">
    <property type="entry name" value="23SrRNA_methyltr_F"/>
    <property type="match status" value="1"/>
</dbReference>
<comment type="function">
    <text evidence="6">Specifically methylates the adenine in position 1618 of 23S rRNA.</text>
</comment>
<dbReference type="SUPFAM" id="SSF53335">
    <property type="entry name" value="S-adenosyl-L-methionine-dependent methyltransferases"/>
    <property type="match status" value="1"/>
</dbReference>
<comment type="subcellular location">
    <subcellularLocation>
        <location evidence="6">Cytoplasm</location>
    </subcellularLocation>
</comment>
<comment type="catalytic activity">
    <reaction evidence="6">
        <text>adenosine(1618) in 23S rRNA + S-adenosyl-L-methionine = N(6)-methyladenosine(1618) in 23S rRNA + S-adenosyl-L-homocysteine + H(+)</text>
        <dbReference type="Rhea" id="RHEA:16497"/>
        <dbReference type="Rhea" id="RHEA-COMP:10229"/>
        <dbReference type="Rhea" id="RHEA-COMP:10231"/>
        <dbReference type="ChEBI" id="CHEBI:15378"/>
        <dbReference type="ChEBI" id="CHEBI:57856"/>
        <dbReference type="ChEBI" id="CHEBI:59789"/>
        <dbReference type="ChEBI" id="CHEBI:74411"/>
        <dbReference type="ChEBI" id="CHEBI:74449"/>
        <dbReference type="EC" id="2.1.1.181"/>
    </reaction>
</comment>
<evidence type="ECO:0000313" key="7">
    <source>
        <dbReference type="EMBL" id="AIF99618.1"/>
    </source>
</evidence>
<dbReference type="GO" id="GO:0070475">
    <property type="term" value="P:rRNA base methylation"/>
    <property type="evidence" value="ECO:0007669"/>
    <property type="project" value="TreeGrafter"/>
</dbReference>
<keyword evidence="2 6" id="KW-0698">rRNA processing</keyword>
<proteinExistence type="inferred from homology"/>
<evidence type="ECO:0000256" key="1">
    <source>
        <dbReference type="ARBA" id="ARBA00022490"/>
    </source>
</evidence>
<dbReference type="EMBL" id="CP008849">
    <property type="protein sequence ID" value="AIF99618.1"/>
    <property type="molecule type" value="Genomic_DNA"/>
</dbReference>
<dbReference type="Proteomes" id="UP000056090">
    <property type="component" value="Chromosome"/>
</dbReference>
<dbReference type="eggNOG" id="COG3129">
    <property type="taxonomic scope" value="Bacteria"/>
</dbReference>
<keyword evidence="3 6" id="KW-0489">Methyltransferase</keyword>
<dbReference type="InterPro" id="IPR016909">
    <property type="entry name" value="rRNA_lsu_MeTfrase_F"/>
</dbReference>
<keyword evidence="5 6" id="KW-0949">S-adenosyl-L-methionine</keyword>